<dbReference type="GO" id="GO:0003677">
    <property type="term" value="F:DNA binding"/>
    <property type="evidence" value="ECO:0007669"/>
    <property type="project" value="UniProtKB-UniRule"/>
</dbReference>
<dbReference type="EMBL" id="KV454004">
    <property type="protein sequence ID" value="ODQ45825.1"/>
    <property type="molecule type" value="Genomic_DNA"/>
</dbReference>
<keyword evidence="5" id="KW-1185">Reference proteome</keyword>
<dbReference type="PROSITE" id="PS50118">
    <property type="entry name" value="HMG_BOX_2"/>
    <property type="match status" value="1"/>
</dbReference>
<dbReference type="Pfam" id="PF00505">
    <property type="entry name" value="HMG_box"/>
    <property type="match status" value="1"/>
</dbReference>
<dbReference type="Gene3D" id="1.10.30.10">
    <property type="entry name" value="High mobility group box domain"/>
    <property type="match status" value="2"/>
</dbReference>
<dbReference type="STRING" id="763406.A0A1E3NI48"/>
<organism evidence="4 5">
    <name type="scientific">Pichia membranifaciens NRRL Y-2026</name>
    <dbReference type="NCBI Taxonomy" id="763406"/>
    <lineage>
        <taxon>Eukaryota</taxon>
        <taxon>Fungi</taxon>
        <taxon>Dikarya</taxon>
        <taxon>Ascomycota</taxon>
        <taxon>Saccharomycotina</taxon>
        <taxon>Pichiomycetes</taxon>
        <taxon>Pichiales</taxon>
        <taxon>Pichiaceae</taxon>
        <taxon>Pichia</taxon>
    </lineage>
</organism>
<sequence>MLLSLFRFPRVSVLRAPTGALQPRFFTTSSPVLKAAAASAGATKKAAAPKKKAAAKKTGAATKKAAAPKKPKVKELTRTQLKENAKPKRPLTSFVLYYQEHFTQHYTGSGDVTQAISEASKAWRAETDAVKETYRQKAAEKSKDYNKLKEEWEAKYKRPLSGYTKYIKSTIDRSKCATIQDASEQMKQLAAKWSTFTPQEKESWKTREL</sequence>
<dbReference type="SMART" id="SM00398">
    <property type="entry name" value="HMG"/>
    <property type="match status" value="1"/>
</dbReference>
<dbReference type="GeneID" id="30178148"/>
<feature type="region of interest" description="Disordered" evidence="2">
    <location>
        <begin position="39"/>
        <end position="85"/>
    </location>
</feature>
<evidence type="ECO:0000259" key="3">
    <source>
        <dbReference type="PROSITE" id="PS50118"/>
    </source>
</evidence>
<dbReference type="OrthoDB" id="3990501at2759"/>
<reference evidence="4 5" key="1">
    <citation type="journal article" date="2016" name="Proc. Natl. Acad. Sci. U.S.A.">
        <title>Comparative genomics of biotechnologically important yeasts.</title>
        <authorList>
            <person name="Riley R."/>
            <person name="Haridas S."/>
            <person name="Wolfe K.H."/>
            <person name="Lopes M.R."/>
            <person name="Hittinger C.T."/>
            <person name="Goeker M."/>
            <person name="Salamov A.A."/>
            <person name="Wisecaver J.H."/>
            <person name="Long T.M."/>
            <person name="Calvey C.H."/>
            <person name="Aerts A.L."/>
            <person name="Barry K.W."/>
            <person name="Choi C."/>
            <person name="Clum A."/>
            <person name="Coughlan A.Y."/>
            <person name="Deshpande S."/>
            <person name="Douglass A.P."/>
            <person name="Hanson S.J."/>
            <person name="Klenk H.-P."/>
            <person name="LaButti K.M."/>
            <person name="Lapidus A."/>
            <person name="Lindquist E.A."/>
            <person name="Lipzen A.M."/>
            <person name="Meier-Kolthoff J.P."/>
            <person name="Ohm R.A."/>
            <person name="Otillar R.P."/>
            <person name="Pangilinan J.L."/>
            <person name="Peng Y."/>
            <person name="Rokas A."/>
            <person name="Rosa C.A."/>
            <person name="Scheuner C."/>
            <person name="Sibirny A.A."/>
            <person name="Slot J.C."/>
            <person name="Stielow J.B."/>
            <person name="Sun H."/>
            <person name="Kurtzman C.P."/>
            <person name="Blackwell M."/>
            <person name="Grigoriev I.V."/>
            <person name="Jeffries T.W."/>
        </authorList>
    </citation>
    <scope>NUCLEOTIDE SEQUENCE [LARGE SCALE GENOMIC DNA]</scope>
    <source>
        <strain evidence="4 5">NRRL Y-2026</strain>
    </source>
</reference>
<keyword evidence="1" id="KW-0238">DNA-binding</keyword>
<feature type="domain" description="HMG box" evidence="3">
    <location>
        <begin position="87"/>
        <end position="153"/>
    </location>
</feature>
<dbReference type="InterPro" id="IPR036910">
    <property type="entry name" value="HMG_box_dom_sf"/>
</dbReference>
<proteinExistence type="predicted"/>
<feature type="DNA-binding region" description="HMG box" evidence="1">
    <location>
        <begin position="87"/>
        <end position="153"/>
    </location>
</feature>
<accession>A0A1E3NI48</accession>
<evidence type="ECO:0000313" key="4">
    <source>
        <dbReference type="EMBL" id="ODQ45825.1"/>
    </source>
</evidence>
<protein>
    <recommendedName>
        <fullName evidence="3">HMG box domain-containing protein</fullName>
    </recommendedName>
</protein>
<name>A0A1E3NI48_9ASCO</name>
<gene>
    <name evidence="4" type="ORF">PICMEDRAFT_17092</name>
</gene>
<keyword evidence="1" id="KW-0539">Nucleus</keyword>
<evidence type="ECO:0000313" key="5">
    <source>
        <dbReference type="Proteomes" id="UP000094455"/>
    </source>
</evidence>
<feature type="compositionally biased region" description="Basic and acidic residues" evidence="2">
    <location>
        <begin position="73"/>
        <end position="85"/>
    </location>
</feature>
<dbReference type="InterPro" id="IPR009071">
    <property type="entry name" value="HMG_box_dom"/>
</dbReference>
<evidence type="ECO:0000256" key="2">
    <source>
        <dbReference type="SAM" id="MobiDB-lite"/>
    </source>
</evidence>
<dbReference type="GO" id="GO:0005634">
    <property type="term" value="C:nucleus"/>
    <property type="evidence" value="ECO:0007669"/>
    <property type="project" value="UniProtKB-UniRule"/>
</dbReference>
<dbReference type="SUPFAM" id="SSF47095">
    <property type="entry name" value="HMG-box"/>
    <property type="match status" value="2"/>
</dbReference>
<evidence type="ECO:0000256" key="1">
    <source>
        <dbReference type="PROSITE-ProRule" id="PRU00267"/>
    </source>
</evidence>
<dbReference type="RefSeq" id="XP_019016938.1">
    <property type="nucleotide sequence ID" value="XM_019161461.1"/>
</dbReference>
<dbReference type="Proteomes" id="UP000094455">
    <property type="component" value="Unassembled WGS sequence"/>
</dbReference>
<feature type="compositionally biased region" description="Low complexity" evidence="2">
    <location>
        <begin position="56"/>
        <end position="65"/>
    </location>
</feature>
<dbReference type="AlphaFoldDB" id="A0A1E3NI48"/>